<comment type="caution">
    <text evidence="4">The sequence shown here is derived from an EMBL/GenBank/DDBJ whole genome shotgun (WGS) entry which is preliminary data.</text>
</comment>
<dbReference type="InterPro" id="IPR029044">
    <property type="entry name" value="Nucleotide-diphossugar_trans"/>
</dbReference>
<dbReference type="PANTHER" id="PTHR19136:SF81">
    <property type="entry name" value="MOLYBDENUM COFACTOR GUANYLYLTRANSFERASE"/>
    <property type="match status" value="1"/>
</dbReference>
<feature type="region of interest" description="Disordered" evidence="2">
    <location>
        <begin position="161"/>
        <end position="203"/>
    </location>
</feature>
<reference evidence="4" key="1">
    <citation type="submission" date="2022-06" db="EMBL/GenBank/DDBJ databases">
        <title>Rothia sp. isolated from sandalwood seedling.</title>
        <authorList>
            <person name="Tuikhar N."/>
            <person name="Kirdat K."/>
            <person name="Thorat V."/>
            <person name="Swetha P."/>
            <person name="Padma S."/>
            <person name="Sundararaj R."/>
            <person name="Yadav A."/>
        </authorList>
    </citation>
    <scope>NUCLEOTIDE SEQUENCE</scope>
    <source>
        <strain evidence="4">AR01</strain>
    </source>
</reference>
<evidence type="ECO:0000313" key="4">
    <source>
        <dbReference type="EMBL" id="MCP3424581.1"/>
    </source>
</evidence>
<name>A0A9X2H8C8_9MICC</name>
<dbReference type="RefSeq" id="WP_254164250.1">
    <property type="nucleotide sequence ID" value="NZ_JANAFB010000001.1"/>
</dbReference>
<dbReference type="Pfam" id="PF12804">
    <property type="entry name" value="NTP_transf_3"/>
    <property type="match status" value="1"/>
</dbReference>
<dbReference type="PANTHER" id="PTHR19136">
    <property type="entry name" value="MOLYBDENUM COFACTOR GUANYLYLTRANSFERASE"/>
    <property type="match status" value="1"/>
</dbReference>
<evidence type="ECO:0000256" key="1">
    <source>
        <dbReference type="ARBA" id="ARBA00022679"/>
    </source>
</evidence>
<dbReference type="GO" id="GO:0016779">
    <property type="term" value="F:nucleotidyltransferase activity"/>
    <property type="evidence" value="ECO:0007669"/>
    <property type="project" value="TreeGrafter"/>
</dbReference>
<organism evidence="4 5">
    <name type="scientific">Rothia santali</name>
    <dbReference type="NCBI Taxonomy" id="2949643"/>
    <lineage>
        <taxon>Bacteria</taxon>
        <taxon>Bacillati</taxon>
        <taxon>Actinomycetota</taxon>
        <taxon>Actinomycetes</taxon>
        <taxon>Micrococcales</taxon>
        <taxon>Micrococcaceae</taxon>
        <taxon>Rothia</taxon>
    </lineage>
</organism>
<feature type="region of interest" description="Disordered" evidence="2">
    <location>
        <begin position="1"/>
        <end position="39"/>
    </location>
</feature>
<dbReference type="Proteomes" id="UP001139502">
    <property type="component" value="Unassembled WGS sequence"/>
</dbReference>
<gene>
    <name evidence="4" type="ORF">NBM05_00640</name>
</gene>
<dbReference type="InterPro" id="IPR025877">
    <property type="entry name" value="MobA-like_NTP_Trfase"/>
</dbReference>
<evidence type="ECO:0000259" key="3">
    <source>
        <dbReference type="Pfam" id="PF12804"/>
    </source>
</evidence>
<feature type="domain" description="MobA-like NTP transferase" evidence="3">
    <location>
        <begin position="47"/>
        <end position="156"/>
    </location>
</feature>
<dbReference type="SUPFAM" id="SSF53448">
    <property type="entry name" value="Nucleotide-diphospho-sugar transferases"/>
    <property type="match status" value="1"/>
</dbReference>
<accession>A0A9X2H8C8</accession>
<feature type="compositionally biased region" description="Low complexity" evidence="2">
    <location>
        <begin position="178"/>
        <end position="197"/>
    </location>
</feature>
<protein>
    <submittedName>
        <fullName evidence="4">Nucleotidyltransferase family protein</fullName>
    </submittedName>
</protein>
<evidence type="ECO:0000256" key="2">
    <source>
        <dbReference type="SAM" id="MobiDB-lite"/>
    </source>
</evidence>
<keyword evidence="1" id="KW-0808">Transferase</keyword>
<dbReference type="AlphaFoldDB" id="A0A9X2H8C8"/>
<proteinExistence type="predicted"/>
<keyword evidence="5" id="KW-1185">Reference proteome</keyword>
<evidence type="ECO:0000313" key="5">
    <source>
        <dbReference type="Proteomes" id="UP001139502"/>
    </source>
</evidence>
<dbReference type="EMBL" id="JANAFB010000001">
    <property type="protein sequence ID" value="MCP3424581.1"/>
    <property type="molecule type" value="Genomic_DNA"/>
</dbReference>
<dbReference type="Gene3D" id="3.90.550.10">
    <property type="entry name" value="Spore Coat Polysaccharide Biosynthesis Protein SpsA, Chain A"/>
    <property type="match status" value="1"/>
</dbReference>
<sequence length="225" mass="21956">MRPGAPGAGSPGDDAPAGVPCAGIGPVGAASHDPADDAGGGRRAVAGIVVAGGRSSRLGGAEKASLSVDGTPLVDHALAALRGVSPLVLVGPEHLRRPGVELTREDPPFGGPAAALAAGLRAVDGAELVWLLACDLPRAAGLVATVRAELAARPLGTARTVRSSATPAGGTSGWPACTGSGPSGRRSRTSATPTGPRCAASSGRCGCAGSATRTGMRRTWIPGRM</sequence>
<feature type="compositionally biased region" description="Gly residues" evidence="2">
    <location>
        <begin position="1"/>
        <end position="10"/>
    </location>
</feature>